<dbReference type="AlphaFoldDB" id="A0A7W9W228"/>
<name>A0A7W9W228_9FIRM</name>
<organism evidence="2 3">
    <name type="scientific">Oribacterium sinus</name>
    <dbReference type="NCBI Taxonomy" id="237576"/>
    <lineage>
        <taxon>Bacteria</taxon>
        <taxon>Bacillati</taxon>
        <taxon>Bacillota</taxon>
        <taxon>Clostridia</taxon>
        <taxon>Lachnospirales</taxon>
        <taxon>Lachnospiraceae</taxon>
        <taxon>Oribacterium</taxon>
    </lineage>
</organism>
<dbReference type="RefSeq" id="WP_183684117.1">
    <property type="nucleotide sequence ID" value="NZ_JACHHH010000007.1"/>
</dbReference>
<comment type="caution">
    <text evidence="2">The sequence shown here is derived from an EMBL/GenBank/DDBJ whole genome shotgun (WGS) entry which is preliminary data.</text>
</comment>
<dbReference type="EMBL" id="JACHHH010000007">
    <property type="protein sequence ID" value="MBB6041510.1"/>
    <property type="molecule type" value="Genomic_DNA"/>
</dbReference>
<sequence length="194" mass="21845">MRKEEFIRELVLELKQNVSEQVILEQQRFYEEYILTEVRGGKTEEEVIASLSEPRLLAKSIIDAAEAGGDHVARSTPFRYAESEINYASDEEDLQYKGAEEDSRQSQSFREKTGYTQYKEEDIRQDRQSAFENAGGPRIIPVSPLGCVISLVIFFLIIGGIIAVFAGIISALAPILLPVLAVAVILWILAYLFR</sequence>
<feature type="transmembrane region" description="Helical" evidence="1">
    <location>
        <begin position="145"/>
        <end position="169"/>
    </location>
</feature>
<keyword evidence="1" id="KW-0812">Transmembrane</keyword>
<evidence type="ECO:0000313" key="2">
    <source>
        <dbReference type="EMBL" id="MBB6041510.1"/>
    </source>
</evidence>
<reference evidence="2 3" key="1">
    <citation type="submission" date="2020-08" db="EMBL/GenBank/DDBJ databases">
        <title>Genomic Encyclopedia of Type Strains, Phase IV (KMG-IV): sequencing the most valuable type-strain genomes for metagenomic binning, comparative biology and taxonomic classification.</title>
        <authorList>
            <person name="Goeker M."/>
        </authorList>
    </citation>
    <scope>NUCLEOTIDE SEQUENCE [LARGE SCALE GENOMIC DNA]</scope>
    <source>
        <strain evidence="2 3">DSM 17245</strain>
    </source>
</reference>
<evidence type="ECO:0000256" key="1">
    <source>
        <dbReference type="SAM" id="Phobius"/>
    </source>
</evidence>
<feature type="transmembrane region" description="Helical" evidence="1">
    <location>
        <begin position="175"/>
        <end position="193"/>
    </location>
</feature>
<keyword evidence="1" id="KW-1133">Transmembrane helix</keyword>
<accession>A0A7W9W228</accession>
<protein>
    <submittedName>
        <fullName evidence="2">Putative membrane protein</fullName>
    </submittedName>
</protein>
<proteinExistence type="predicted"/>
<dbReference type="Proteomes" id="UP000522163">
    <property type="component" value="Unassembled WGS sequence"/>
</dbReference>
<dbReference type="GeneID" id="85015035"/>
<gene>
    <name evidence="2" type="ORF">HNQ46_001493</name>
</gene>
<evidence type="ECO:0000313" key="3">
    <source>
        <dbReference type="Proteomes" id="UP000522163"/>
    </source>
</evidence>
<keyword evidence="1" id="KW-0472">Membrane</keyword>
<dbReference type="Pfam" id="PF22564">
    <property type="entry name" value="HAAS"/>
    <property type="match status" value="1"/>
</dbReference>